<sequence length="121" mass="13446">MSTTFAAAQIPQTTGWRQHDGRACPTNPLALVKVQFRGESIEAADKRRATPAYTWDWMLPTWHAPIAAWRPANELTLAQRLLAEAEPWLAGMASRPMRIFITFALIVAAAAWVALLVEMTS</sequence>
<evidence type="ECO:0000313" key="2">
    <source>
        <dbReference type="EMBL" id="TZG24893.1"/>
    </source>
</evidence>
<dbReference type="AlphaFoldDB" id="A0A5D9C0E3"/>
<keyword evidence="1" id="KW-0472">Membrane</keyword>
<organism evidence="2 3">
    <name type="scientific">Sphingomonas montanisoli</name>
    <dbReference type="NCBI Taxonomy" id="2606412"/>
    <lineage>
        <taxon>Bacteria</taxon>
        <taxon>Pseudomonadati</taxon>
        <taxon>Pseudomonadota</taxon>
        <taxon>Alphaproteobacteria</taxon>
        <taxon>Sphingomonadales</taxon>
        <taxon>Sphingomonadaceae</taxon>
        <taxon>Sphingomonas</taxon>
    </lineage>
</organism>
<dbReference type="RefSeq" id="WP_149523433.1">
    <property type="nucleotide sequence ID" value="NZ_VTOU01000004.1"/>
</dbReference>
<protein>
    <submittedName>
        <fullName evidence="2">Uncharacterized protein</fullName>
    </submittedName>
</protein>
<reference evidence="2 3" key="1">
    <citation type="submission" date="2019-08" db="EMBL/GenBank/DDBJ databases">
        <authorList>
            <person name="Wang G."/>
            <person name="Xu Z."/>
        </authorList>
    </citation>
    <scope>NUCLEOTIDE SEQUENCE [LARGE SCALE GENOMIC DNA]</scope>
    <source>
        <strain evidence="2 3">ZX</strain>
    </source>
</reference>
<evidence type="ECO:0000313" key="3">
    <source>
        <dbReference type="Proteomes" id="UP000322077"/>
    </source>
</evidence>
<keyword evidence="1" id="KW-1133">Transmembrane helix</keyword>
<comment type="caution">
    <text evidence="2">The sequence shown here is derived from an EMBL/GenBank/DDBJ whole genome shotgun (WGS) entry which is preliminary data.</text>
</comment>
<proteinExistence type="predicted"/>
<feature type="transmembrane region" description="Helical" evidence="1">
    <location>
        <begin position="99"/>
        <end position="117"/>
    </location>
</feature>
<dbReference type="Proteomes" id="UP000322077">
    <property type="component" value="Unassembled WGS sequence"/>
</dbReference>
<keyword evidence="3" id="KW-1185">Reference proteome</keyword>
<evidence type="ECO:0000256" key="1">
    <source>
        <dbReference type="SAM" id="Phobius"/>
    </source>
</evidence>
<dbReference type="EMBL" id="VTOU01000004">
    <property type="protein sequence ID" value="TZG24893.1"/>
    <property type="molecule type" value="Genomic_DNA"/>
</dbReference>
<keyword evidence="1" id="KW-0812">Transmembrane</keyword>
<accession>A0A5D9C0E3</accession>
<name>A0A5D9C0E3_9SPHN</name>
<gene>
    <name evidence="2" type="ORF">FYJ91_16570</name>
</gene>